<feature type="signal peptide" evidence="1">
    <location>
        <begin position="1"/>
        <end position="27"/>
    </location>
</feature>
<evidence type="ECO:0000313" key="3">
    <source>
        <dbReference type="Proteomes" id="UP000499080"/>
    </source>
</evidence>
<accession>A0A4Y2QWL7</accession>
<reference evidence="2 3" key="1">
    <citation type="journal article" date="2019" name="Sci. Rep.">
        <title>Orb-weaving spider Araneus ventricosus genome elucidates the spidroin gene catalogue.</title>
        <authorList>
            <person name="Kono N."/>
            <person name="Nakamura H."/>
            <person name="Ohtoshi R."/>
            <person name="Moran D.A.P."/>
            <person name="Shinohara A."/>
            <person name="Yoshida Y."/>
            <person name="Fujiwara M."/>
            <person name="Mori M."/>
            <person name="Tomita M."/>
            <person name="Arakawa K."/>
        </authorList>
    </citation>
    <scope>NUCLEOTIDE SEQUENCE [LARGE SCALE GENOMIC DNA]</scope>
</reference>
<gene>
    <name evidence="2" type="ORF">AVEN_214681_1</name>
</gene>
<name>A0A4Y2QWL7_ARAVE</name>
<sequence length="129" mass="14522">MWTSKRSSLSFQYLLALRVLCVNRCRSLGSLQDTPPHTKANSRIQFVVSIFLSIEVPCGNRCRSLHSLQDTPPHIRANTRIQFLVSISFSIESSVWQHMPVCALTSSYSSPYKNTTSYILVGTVDIKLS</sequence>
<keyword evidence="3" id="KW-1185">Reference proteome</keyword>
<feature type="chain" id="PRO_5021315132" description="Secreted protein" evidence="1">
    <location>
        <begin position="28"/>
        <end position="129"/>
    </location>
</feature>
<organism evidence="2 3">
    <name type="scientific">Araneus ventricosus</name>
    <name type="common">Orbweaver spider</name>
    <name type="synonym">Epeira ventricosa</name>
    <dbReference type="NCBI Taxonomy" id="182803"/>
    <lineage>
        <taxon>Eukaryota</taxon>
        <taxon>Metazoa</taxon>
        <taxon>Ecdysozoa</taxon>
        <taxon>Arthropoda</taxon>
        <taxon>Chelicerata</taxon>
        <taxon>Arachnida</taxon>
        <taxon>Araneae</taxon>
        <taxon>Araneomorphae</taxon>
        <taxon>Entelegynae</taxon>
        <taxon>Araneoidea</taxon>
        <taxon>Araneidae</taxon>
        <taxon>Araneus</taxon>
    </lineage>
</organism>
<evidence type="ECO:0008006" key="4">
    <source>
        <dbReference type="Google" id="ProtNLM"/>
    </source>
</evidence>
<dbReference type="EMBL" id="BGPR01015026">
    <property type="protein sequence ID" value="GBN67721.1"/>
    <property type="molecule type" value="Genomic_DNA"/>
</dbReference>
<dbReference type="AlphaFoldDB" id="A0A4Y2QWL7"/>
<comment type="caution">
    <text evidence="2">The sequence shown here is derived from an EMBL/GenBank/DDBJ whole genome shotgun (WGS) entry which is preliminary data.</text>
</comment>
<protein>
    <recommendedName>
        <fullName evidence="4">Secreted protein</fullName>
    </recommendedName>
</protein>
<keyword evidence="1" id="KW-0732">Signal</keyword>
<dbReference type="Proteomes" id="UP000499080">
    <property type="component" value="Unassembled WGS sequence"/>
</dbReference>
<evidence type="ECO:0000313" key="2">
    <source>
        <dbReference type="EMBL" id="GBN67721.1"/>
    </source>
</evidence>
<evidence type="ECO:0000256" key="1">
    <source>
        <dbReference type="SAM" id="SignalP"/>
    </source>
</evidence>
<proteinExistence type="predicted"/>